<comment type="similarity">
    <text evidence="1">Belongs to the aromatic prenyltransferase family.</text>
</comment>
<dbReference type="SUPFAM" id="SSF143492">
    <property type="entry name" value="Prenyltransferase-like"/>
    <property type="match status" value="1"/>
</dbReference>
<dbReference type="InterPro" id="IPR020965">
    <property type="entry name" value="Prenyltransferase_CloQ"/>
</dbReference>
<dbReference type="RefSeq" id="WP_189959021.1">
    <property type="nucleotide sequence ID" value="NZ_BMVG01000053.1"/>
</dbReference>
<reference evidence="4" key="1">
    <citation type="journal article" date="2014" name="Int. J. Syst. Evol. Microbiol.">
        <title>Complete genome sequence of Corynebacterium casei LMG S-19264T (=DSM 44701T), isolated from a smear-ripened cheese.</title>
        <authorList>
            <consortium name="US DOE Joint Genome Institute (JGI-PGF)"/>
            <person name="Walter F."/>
            <person name="Albersmeier A."/>
            <person name="Kalinowski J."/>
            <person name="Ruckert C."/>
        </authorList>
    </citation>
    <scope>NUCLEOTIDE SEQUENCE</scope>
    <source>
        <strain evidence="4">JCM 4714</strain>
    </source>
</reference>
<dbReference type="SFLD" id="SFLDS00036">
    <property type="entry name" value="Aromatic_Prenyltransferase"/>
    <property type="match status" value="1"/>
</dbReference>
<keyword evidence="3" id="KW-0808">Transferase</keyword>
<dbReference type="Proteomes" id="UP000655443">
    <property type="component" value="Unassembled WGS sequence"/>
</dbReference>
<evidence type="ECO:0000256" key="2">
    <source>
        <dbReference type="ARBA" id="ARBA00022602"/>
    </source>
</evidence>
<protein>
    <recommendedName>
        <fullName evidence="6">Prenyltransferase</fullName>
    </recommendedName>
</protein>
<dbReference type="InterPro" id="IPR036239">
    <property type="entry name" value="PrenylTrfase-like_sf"/>
</dbReference>
<organism evidence="4 5">
    <name type="scientific">Streptomyces alanosinicus</name>
    <dbReference type="NCBI Taxonomy" id="68171"/>
    <lineage>
        <taxon>Bacteria</taxon>
        <taxon>Bacillati</taxon>
        <taxon>Actinomycetota</taxon>
        <taxon>Actinomycetes</taxon>
        <taxon>Kitasatosporales</taxon>
        <taxon>Streptomycetaceae</taxon>
        <taxon>Streptomyces</taxon>
    </lineage>
</organism>
<comment type="caution">
    <text evidence="4">The sequence shown here is derived from an EMBL/GenBank/DDBJ whole genome shotgun (WGS) entry which is preliminary data.</text>
</comment>
<keyword evidence="5" id="KW-1185">Reference proteome</keyword>
<evidence type="ECO:0008006" key="6">
    <source>
        <dbReference type="Google" id="ProtNLM"/>
    </source>
</evidence>
<dbReference type="Pfam" id="PF11468">
    <property type="entry name" value="PTase_Orf2"/>
    <property type="match status" value="1"/>
</dbReference>
<name>A0A919D888_9ACTN</name>
<evidence type="ECO:0000313" key="5">
    <source>
        <dbReference type="Proteomes" id="UP000655443"/>
    </source>
</evidence>
<gene>
    <name evidence="4" type="ORF">GCM10010339_86550</name>
</gene>
<dbReference type="SFLD" id="SFLDG01163">
    <property type="entry name" value="II"/>
    <property type="match status" value="1"/>
</dbReference>
<reference evidence="4" key="2">
    <citation type="submission" date="2020-09" db="EMBL/GenBank/DDBJ databases">
        <authorList>
            <person name="Sun Q."/>
            <person name="Ohkuma M."/>
        </authorList>
    </citation>
    <scope>NUCLEOTIDE SEQUENCE</scope>
    <source>
        <strain evidence="4">JCM 4714</strain>
    </source>
</reference>
<accession>A0A919D888</accession>
<evidence type="ECO:0000256" key="3">
    <source>
        <dbReference type="ARBA" id="ARBA00022679"/>
    </source>
</evidence>
<dbReference type="EMBL" id="BMVG01000053">
    <property type="protein sequence ID" value="GHE14720.1"/>
    <property type="molecule type" value="Genomic_DNA"/>
</dbReference>
<evidence type="ECO:0000256" key="1">
    <source>
        <dbReference type="ARBA" id="ARBA00005368"/>
    </source>
</evidence>
<sequence length="294" mass="33024">MTGDGLRELDLTRLSEDLRQYARIAQVRFNAAVVDKVIDTLADLLPLGWIGVRTTTLPPARRDVNLRLCYRSPVPPVPRLRQAGLLTFTGHPIETLLDEVAERHEPWWGVDASVNGPADKIWMIFDRGIPLEELTELPSIPAAVRTARPHFHDSGMDRAGLLALDFSRRTINVYSPVFTPGTLSPEAAATMLTRLGFPAPEGDLRHTNGQAFDFYQTFGWDHPGLLRLCFPVRCSAEEFPVHHHPLLRDFVEQAPFAAAERNFVFYTTYGPRGGYFKVQSDYTGNHRQTFAATT</sequence>
<dbReference type="GO" id="GO:0004659">
    <property type="term" value="F:prenyltransferase activity"/>
    <property type="evidence" value="ECO:0007669"/>
    <property type="project" value="UniProtKB-KW"/>
</dbReference>
<dbReference type="InterPro" id="IPR033964">
    <property type="entry name" value="ABBA"/>
</dbReference>
<proteinExistence type="inferred from homology"/>
<keyword evidence="2" id="KW-0637">Prenyltransferase</keyword>
<dbReference type="AlphaFoldDB" id="A0A919D888"/>
<evidence type="ECO:0000313" key="4">
    <source>
        <dbReference type="EMBL" id="GHE14720.1"/>
    </source>
</evidence>